<organism evidence="3 4">
    <name type="scientific">Polarella glacialis</name>
    <name type="common">Dinoflagellate</name>
    <dbReference type="NCBI Taxonomy" id="89957"/>
    <lineage>
        <taxon>Eukaryota</taxon>
        <taxon>Sar</taxon>
        <taxon>Alveolata</taxon>
        <taxon>Dinophyceae</taxon>
        <taxon>Suessiales</taxon>
        <taxon>Suessiaceae</taxon>
        <taxon>Polarella</taxon>
    </lineage>
</organism>
<proteinExistence type="predicted"/>
<dbReference type="EMBL" id="CAJNNV010027619">
    <property type="protein sequence ID" value="CAE8620971.1"/>
    <property type="molecule type" value="Genomic_DNA"/>
</dbReference>
<evidence type="ECO:0008006" key="6">
    <source>
        <dbReference type="Google" id="ProtNLM"/>
    </source>
</evidence>
<keyword evidence="1" id="KW-0472">Membrane</keyword>
<feature type="transmembrane region" description="Helical" evidence="1">
    <location>
        <begin position="42"/>
        <end position="72"/>
    </location>
</feature>
<keyword evidence="1" id="KW-0812">Transmembrane</keyword>
<evidence type="ECO:0000313" key="4">
    <source>
        <dbReference type="Proteomes" id="UP000626109"/>
    </source>
</evidence>
<gene>
    <name evidence="2" type="ORF">PGLA1383_LOCUS38496</name>
    <name evidence="3" type="ORF">PGLA2088_LOCUS24087</name>
</gene>
<keyword evidence="1" id="KW-1133">Transmembrane helix</keyword>
<feature type="transmembrane region" description="Helical" evidence="1">
    <location>
        <begin position="84"/>
        <end position="103"/>
    </location>
</feature>
<name>A0A813JQU5_POLGL</name>
<reference evidence="3" key="1">
    <citation type="submission" date="2021-02" db="EMBL/GenBank/DDBJ databases">
        <authorList>
            <person name="Dougan E. K."/>
            <person name="Rhodes N."/>
            <person name="Thang M."/>
            <person name="Chan C."/>
        </authorList>
    </citation>
    <scope>NUCLEOTIDE SEQUENCE</scope>
</reference>
<keyword evidence="5" id="KW-1185">Reference proteome</keyword>
<sequence length="183" mass="20225">MLPQAVVRELRAMQRLGLRPWLLEWGKENLVRPARDMTRRQLVVSASVGIWGGIFPIPPCTMPATLFCIMFYSAGVPRLQRFNVPMASVAVVINELMLPLDLLMMPGFMLLGQTAYNKLTDSELDCHVSSQLLEDLQEQPAETFKRFSTGFGLGILVWAAAAPLVLGQIRVLGALSKFAPGGR</sequence>
<dbReference type="AlphaFoldDB" id="A0A813JQU5"/>
<dbReference type="EMBL" id="CAJNNW010026354">
    <property type="protein sequence ID" value="CAE8684733.1"/>
    <property type="molecule type" value="Genomic_DNA"/>
</dbReference>
<dbReference type="Proteomes" id="UP000626109">
    <property type="component" value="Unassembled WGS sequence"/>
</dbReference>
<accession>A0A813JQU5</accession>
<dbReference type="OrthoDB" id="407475at2759"/>
<evidence type="ECO:0000256" key="1">
    <source>
        <dbReference type="SAM" id="Phobius"/>
    </source>
</evidence>
<dbReference type="Proteomes" id="UP000654075">
    <property type="component" value="Unassembled WGS sequence"/>
</dbReference>
<protein>
    <recommendedName>
        <fullName evidence="6">DUF2062 domain-containing protein</fullName>
    </recommendedName>
</protein>
<feature type="transmembrane region" description="Helical" evidence="1">
    <location>
        <begin position="147"/>
        <end position="166"/>
    </location>
</feature>
<evidence type="ECO:0000313" key="5">
    <source>
        <dbReference type="Proteomes" id="UP000654075"/>
    </source>
</evidence>
<evidence type="ECO:0000313" key="3">
    <source>
        <dbReference type="EMBL" id="CAE8684733.1"/>
    </source>
</evidence>
<comment type="caution">
    <text evidence="3">The sequence shown here is derived from an EMBL/GenBank/DDBJ whole genome shotgun (WGS) entry which is preliminary data.</text>
</comment>
<evidence type="ECO:0000313" key="2">
    <source>
        <dbReference type="EMBL" id="CAE8620971.1"/>
    </source>
</evidence>